<dbReference type="Proteomes" id="UP000250179">
    <property type="component" value="Chromosome"/>
</dbReference>
<dbReference type="InterPro" id="IPR027552">
    <property type="entry name" value="CGP_CTERM"/>
</dbReference>
<gene>
    <name evidence="2" type="ORF">A3L09_01190</name>
</gene>
<dbReference type="AlphaFoldDB" id="A0A2Z2M9D4"/>
<keyword evidence="3" id="KW-1185">Reference proteome</keyword>
<evidence type="ECO:0000313" key="2">
    <source>
        <dbReference type="EMBL" id="ASJ01973.1"/>
    </source>
</evidence>
<reference evidence="2 3" key="1">
    <citation type="submission" date="2016-03" db="EMBL/GenBank/DDBJ databases">
        <title>Complete genome sequence of Thermococcus profundus strain DT5432.</title>
        <authorList>
            <person name="Oger P.M."/>
        </authorList>
    </citation>
    <scope>NUCLEOTIDE SEQUENCE [LARGE SCALE GENOMIC DNA]</scope>
    <source>
        <strain evidence="2 3">DT 5432</strain>
    </source>
</reference>
<dbReference type="NCBIfam" id="TIGR04288">
    <property type="entry name" value="CGP_CTERM"/>
    <property type="match status" value="1"/>
</dbReference>
<dbReference type="GeneID" id="33318982"/>
<proteinExistence type="predicted"/>
<organism evidence="2 3">
    <name type="scientific">Thermococcus profundus</name>
    <dbReference type="NCBI Taxonomy" id="49899"/>
    <lineage>
        <taxon>Archaea</taxon>
        <taxon>Methanobacteriati</taxon>
        <taxon>Methanobacteriota</taxon>
        <taxon>Thermococci</taxon>
        <taxon>Thermococcales</taxon>
        <taxon>Thermococcaceae</taxon>
        <taxon>Thermococcus</taxon>
    </lineage>
</organism>
<sequence>MKPKSLTSLSLLFLFLISGMVVPQVSAGEKITAPVPLYLLTSNFTYSMYVTPPCFQYPNRYLVEYAVINGTLWELKGPLYTGCRNVSGIEVRVAGIENESDEKLASFLRDYFHLGNNSPVKAIHVKVYTDTPYTIPVELRSENITISYSSYNSTHELVEVSISNTTLGLDFGDILNDTGASYPLPSRIVVKFLANKKSGEAYLIDGDKKTPVGFLPLVPFAKSPQDFWRRILDSTRSTIDSLKKNPWIIENLVQKVRLSNDTEAASTLVWNFVLNVTPQMFQDKSAYLGAPLYFSMRYGHPLEYGGLSRPLDPLKATTVHIEWFDRIPKNITTDSLKRYLSTGDGNALKPAIKEALVIYTPTPMEYGVGDMYALADVLFPPFQYQNDSELLTVPLPGEYRRMLNASYLVISAFDFAKGYFHVRYDPTFFSPEDLQLKEWNKTYSCVDYIENEVQNNLTNMIFSFAVNNKIKPEKLDEIYQIVKNGAEMCGGVNLSALQDNLTTTSSSPGNKTSPGTKTLNKRTDPPQKKDDASTGGICGPASLLALTALPLLLKKKKK</sequence>
<dbReference type="EMBL" id="CP014862">
    <property type="protein sequence ID" value="ASJ01973.1"/>
    <property type="molecule type" value="Genomic_DNA"/>
</dbReference>
<dbReference type="OrthoDB" id="100056at2157"/>
<feature type="region of interest" description="Disordered" evidence="1">
    <location>
        <begin position="500"/>
        <end position="538"/>
    </location>
</feature>
<evidence type="ECO:0000313" key="3">
    <source>
        <dbReference type="Proteomes" id="UP000250179"/>
    </source>
</evidence>
<dbReference type="KEGG" id="tprf:A3L09_01190"/>
<evidence type="ECO:0008006" key="4">
    <source>
        <dbReference type="Google" id="ProtNLM"/>
    </source>
</evidence>
<evidence type="ECO:0000256" key="1">
    <source>
        <dbReference type="SAM" id="MobiDB-lite"/>
    </source>
</evidence>
<feature type="compositionally biased region" description="Basic and acidic residues" evidence="1">
    <location>
        <begin position="521"/>
        <end position="532"/>
    </location>
</feature>
<feature type="compositionally biased region" description="Polar residues" evidence="1">
    <location>
        <begin position="500"/>
        <end position="518"/>
    </location>
</feature>
<name>A0A2Z2M9D4_THEPR</name>
<protein>
    <recommendedName>
        <fullName evidence="4">CGP-CTERM sorting domain-containing protein</fullName>
    </recommendedName>
</protein>
<dbReference type="RefSeq" id="WP_088857243.1">
    <property type="nucleotide sequence ID" value="NZ_CP014862.1"/>
</dbReference>
<accession>A0A2Z2M9D4</accession>